<name>Q5H0G5_XANOR</name>
<dbReference type="STRING" id="291331.XOO2302"/>
<organism evidence="1 2">
    <name type="scientific">Xanthomonas oryzae pv. oryzae (strain KACC10331 / KXO85)</name>
    <dbReference type="NCBI Taxonomy" id="291331"/>
    <lineage>
        <taxon>Bacteria</taxon>
        <taxon>Pseudomonadati</taxon>
        <taxon>Pseudomonadota</taxon>
        <taxon>Gammaproteobacteria</taxon>
        <taxon>Lysobacterales</taxon>
        <taxon>Lysobacteraceae</taxon>
        <taxon>Xanthomonas</taxon>
    </lineage>
</organism>
<protein>
    <submittedName>
        <fullName evidence="1">GDP-D-mannose dehydratase</fullName>
    </submittedName>
</protein>
<dbReference type="Gene3D" id="3.40.50.720">
    <property type="entry name" value="NAD(P)-binding Rossmann-like Domain"/>
    <property type="match status" value="1"/>
</dbReference>
<dbReference type="AlphaFoldDB" id="Q5H0G5"/>
<dbReference type="HOGENOM" id="CLU_2290572_0_0_6"/>
<reference evidence="1 2" key="1">
    <citation type="journal article" date="2005" name="Nucleic Acids Res.">
        <title>The genome sequence of Xanthomonas oryzae pathovar oryzae KACC10331, the bacterial blight pathogen of rice.</title>
        <authorList>
            <person name="Lee B.M."/>
            <person name="Park Y.J."/>
            <person name="Park D.S."/>
            <person name="Kang H.W."/>
            <person name="Kim J.G."/>
            <person name="Song E.S."/>
            <person name="Park I.C."/>
            <person name="Yoon U.H."/>
            <person name="Hahn J.H."/>
            <person name="Koo B.S."/>
            <person name="Lee G.B."/>
            <person name="Kim H."/>
            <person name="Park H.S."/>
            <person name="Yoon K.O."/>
            <person name="Kim J.H."/>
            <person name="Jung C.H."/>
            <person name="Koh N.H."/>
            <person name="Seo J.S."/>
            <person name="Go S.J."/>
        </authorList>
    </citation>
    <scope>NUCLEOTIDE SEQUENCE [LARGE SCALE GENOMIC DNA]</scope>
    <source>
        <strain evidence="2">KACC10331 / KXO85</strain>
    </source>
</reference>
<evidence type="ECO:0000313" key="1">
    <source>
        <dbReference type="EMBL" id="AAW75556.1"/>
    </source>
</evidence>
<dbReference type="SUPFAM" id="SSF51735">
    <property type="entry name" value="NAD(P)-binding Rossmann-fold domains"/>
    <property type="match status" value="1"/>
</dbReference>
<accession>Q5H0G5</accession>
<proteinExistence type="predicted"/>
<dbReference type="KEGG" id="xoo:XOO2302"/>
<evidence type="ECO:0000313" key="2">
    <source>
        <dbReference type="Proteomes" id="UP000006735"/>
    </source>
</evidence>
<dbReference type="Proteomes" id="UP000006735">
    <property type="component" value="Chromosome"/>
</dbReference>
<sequence length="101" mass="11182">MHRTVRQWRRMPCSKSTDQRCRHTSRSSSLRFHGVGAMVTVVFQEPPPMRKGIALIVGVTGISGYNLANVLLADGWTVYGLARRPLPHDCVIPIAADLLDA</sequence>
<gene>
    <name evidence="1" type="primary">Gmd</name>
    <name evidence="1" type="ordered locus">XOO2302</name>
</gene>
<keyword evidence="2" id="KW-1185">Reference proteome</keyword>
<dbReference type="InterPro" id="IPR036291">
    <property type="entry name" value="NAD(P)-bd_dom_sf"/>
</dbReference>
<dbReference type="EMBL" id="AE013598">
    <property type="protein sequence ID" value="AAW75556.1"/>
    <property type="molecule type" value="Genomic_DNA"/>
</dbReference>